<gene>
    <name evidence="2" type="ORF">DNTS_023770</name>
</gene>
<feature type="compositionally biased region" description="Polar residues" evidence="1">
    <location>
        <begin position="357"/>
        <end position="367"/>
    </location>
</feature>
<dbReference type="EMBL" id="SRMA01025492">
    <property type="protein sequence ID" value="TRY93852.1"/>
    <property type="molecule type" value="Genomic_DNA"/>
</dbReference>
<evidence type="ECO:0008006" key="4">
    <source>
        <dbReference type="Google" id="ProtNLM"/>
    </source>
</evidence>
<comment type="caution">
    <text evidence="2">The sequence shown here is derived from an EMBL/GenBank/DDBJ whole genome shotgun (WGS) entry which is preliminary data.</text>
</comment>
<feature type="compositionally biased region" description="Polar residues" evidence="1">
    <location>
        <begin position="162"/>
        <end position="182"/>
    </location>
</feature>
<evidence type="ECO:0000256" key="1">
    <source>
        <dbReference type="SAM" id="MobiDB-lite"/>
    </source>
</evidence>
<accession>A0A553QV46</accession>
<protein>
    <recommendedName>
        <fullName evidence="4">CLOCK-interacting pacemaker</fullName>
    </recommendedName>
</protein>
<proteinExistence type="predicted"/>
<dbReference type="InterPro" id="IPR031602">
    <property type="entry name" value="CIPC"/>
</dbReference>
<dbReference type="PANTHER" id="PTHR34648:SF7">
    <property type="entry name" value="SI:CH211-132B12.7"/>
    <property type="match status" value="1"/>
</dbReference>
<evidence type="ECO:0000313" key="2">
    <source>
        <dbReference type="EMBL" id="TRY93852.1"/>
    </source>
</evidence>
<sequence>MFHSSRPSSYLLSYRLGPPLHVPAHRIGHATDPPASRVCWEGLDCIPRLPLVGRSANHISETIGKSPGGKDNAARLRRVVLILVSEMTGTPRSPWTGPGMPKESRADAQGCAGERDRTSRSASKNAKDKSNSAALLASRARAHAGQESKGRDSRCSEKDSGYSDTGSDSLQTDADDQQSSVNVPQIRKGLVGAEQGPLQGSHILVSGTPELTPIFIIKDMVLKQPGHSGQDHILPSSLAWSGGAQTNQTPTHVLLLQQPAINQRSQLHILKPQPQRSESKGVKKSKNTYLPILNSYPRIAPHPSKKTPESPVTNRGSSSEEHSLSKRVCTENKIENVSTTTQASKQHLHKLPENRLNVHSHSLSRSLSAGHRVVSESHKNRTSCRSSSPSASLNVSSPSVSSTQTPSPPSDDQIQIQKESHKHCSASKNDSSKGSNAVKGTARHRRFLNTVEILSQSGLLDITLRTQDLLRQNAATECDIAQLRQHAHLLIQAAQAGAGAPAAWEKLQQVMVESGHYPSLKCLGPYSSDGGGRPHSKVEIEAATSTKPDSPVIYGYRLDATEGVAPPSPLLAPMPDTECQSTDRYNSANDCAEPIRARRGAPSLLDDSVMPPDSSTHGNLL</sequence>
<keyword evidence="3" id="KW-1185">Reference proteome</keyword>
<feature type="compositionally biased region" description="Basic and acidic residues" evidence="1">
    <location>
        <begin position="113"/>
        <end position="130"/>
    </location>
</feature>
<feature type="region of interest" description="Disordered" evidence="1">
    <location>
        <begin position="89"/>
        <end position="182"/>
    </location>
</feature>
<dbReference type="PANTHER" id="PTHR34648">
    <property type="entry name" value="CLOCK-INTERACTING PACEMAKER"/>
    <property type="match status" value="1"/>
</dbReference>
<dbReference type="OrthoDB" id="6374619at2759"/>
<dbReference type="GO" id="GO:0045892">
    <property type="term" value="P:negative regulation of DNA-templated transcription"/>
    <property type="evidence" value="ECO:0007669"/>
    <property type="project" value="InterPro"/>
</dbReference>
<feature type="compositionally biased region" description="Polar residues" evidence="1">
    <location>
        <begin position="335"/>
        <end position="345"/>
    </location>
</feature>
<evidence type="ECO:0000313" key="3">
    <source>
        <dbReference type="Proteomes" id="UP000316079"/>
    </source>
</evidence>
<dbReference type="GO" id="GO:0042754">
    <property type="term" value="P:negative regulation of circadian rhythm"/>
    <property type="evidence" value="ECO:0007669"/>
    <property type="project" value="InterPro"/>
</dbReference>
<feature type="compositionally biased region" description="Basic and acidic residues" evidence="1">
    <location>
        <begin position="318"/>
        <end position="334"/>
    </location>
</feature>
<dbReference type="GO" id="GO:0005634">
    <property type="term" value="C:nucleus"/>
    <property type="evidence" value="ECO:0007669"/>
    <property type="project" value="TreeGrafter"/>
</dbReference>
<feature type="region of interest" description="Disordered" evidence="1">
    <location>
        <begin position="267"/>
        <end position="441"/>
    </location>
</feature>
<dbReference type="Pfam" id="PF15800">
    <property type="entry name" value="CiPC"/>
    <property type="match status" value="1"/>
</dbReference>
<feature type="compositionally biased region" description="Basic and acidic residues" evidence="1">
    <location>
        <begin position="144"/>
        <end position="161"/>
    </location>
</feature>
<reference evidence="2 3" key="1">
    <citation type="journal article" date="2019" name="Sci. Data">
        <title>Hybrid genome assembly and annotation of Danionella translucida.</title>
        <authorList>
            <person name="Kadobianskyi M."/>
            <person name="Schulze L."/>
            <person name="Schuelke M."/>
            <person name="Judkewitz B."/>
        </authorList>
    </citation>
    <scope>NUCLEOTIDE SEQUENCE [LARGE SCALE GENOMIC DNA]</scope>
    <source>
        <strain evidence="2 3">Bolton</strain>
    </source>
</reference>
<feature type="compositionally biased region" description="Polar residues" evidence="1">
    <location>
        <begin position="426"/>
        <end position="435"/>
    </location>
</feature>
<name>A0A553QV46_9TELE</name>
<organism evidence="2 3">
    <name type="scientific">Danionella cerebrum</name>
    <dbReference type="NCBI Taxonomy" id="2873325"/>
    <lineage>
        <taxon>Eukaryota</taxon>
        <taxon>Metazoa</taxon>
        <taxon>Chordata</taxon>
        <taxon>Craniata</taxon>
        <taxon>Vertebrata</taxon>
        <taxon>Euteleostomi</taxon>
        <taxon>Actinopterygii</taxon>
        <taxon>Neopterygii</taxon>
        <taxon>Teleostei</taxon>
        <taxon>Ostariophysi</taxon>
        <taxon>Cypriniformes</taxon>
        <taxon>Danionidae</taxon>
        <taxon>Danioninae</taxon>
        <taxon>Danionella</taxon>
    </lineage>
</organism>
<dbReference type="Proteomes" id="UP000316079">
    <property type="component" value="Unassembled WGS sequence"/>
</dbReference>
<feature type="compositionally biased region" description="Low complexity" evidence="1">
    <location>
        <begin position="383"/>
        <end position="405"/>
    </location>
</feature>
<feature type="region of interest" description="Disordered" evidence="1">
    <location>
        <begin position="598"/>
        <end position="621"/>
    </location>
</feature>
<dbReference type="AlphaFoldDB" id="A0A553QV46"/>